<evidence type="ECO:0000256" key="1">
    <source>
        <dbReference type="SAM" id="Phobius"/>
    </source>
</evidence>
<proteinExistence type="predicted"/>
<dbReference type="STRING" id="1855823.MCCS_21740"/>
<dbReference type="KEGG" id="mcak:MCCS_21740"/>
<dbReference type="EMBL" id="CP021059">
    <property type="protein sequence ID" value="ARQ07763.1"/>
    <property type="molecule type" value="Genomic_DNA"/>
</dbReference>
<feature type="transmembrane region" description="Helical" evidence="1">
    <location>
        <begin position="34"/>
        <end position="53"/>
    </location>
</feature>
<keyword evidence="1" id="KW-0472">Membrane</keyword>
<dbReference type="Proteomes" id="UP000194154">
    <property type="component" value="Chromosome"/>
</dbReference>
<dbReference type="AlphaFoldDB" id="A0A1W7ADS2"/>
<evidence type="ECO:0000313" key="3">
    <source>
        <dbReference type="Proteomes" id="UP000194154"/>
    </source>
</evidence>
<keyword evidence="3" id="KW-1185">Reference proteome</keyword>
<name>A0A1W7ADS2_9STAP</name>
<evidence type="ECO:0000313" key="2">
    <source>
        <dbReference type="EMBL" id="ARQ07763.1"/>
    </source>
</evidence>
<accession>A0A1W7ADS2</accession>
<gene>
    <name evidence="2" type="ORF">MCCS_21740</name>
</gene>
<keyword evidence="1" id="KW-0812">Transmembrane</keyword>
<reference evidence="2 3" key="1">
    <citation type="journal article" date="2017" name="Int. J. Syst. Evol. Microbiol.">
        <title>Macrococcus canis sp. nov., a skin bacterium associated with infections in dogs.</title>
        <authorList>
            <person name="Gobeli Brawand S."/>
            <person name="Cotting K."/>
            <person name="Gomez-Sanz E."/>
            <person name="Collaud A."/>
            <person name="Thomann A."/>
            <person name="Brodard I."/>
            <person name="Rodriguez-Campos S."/>
            <person name="Strauss C."/>
            <person name="Perreten V."/>
        </authorList>
    </citation>
    <scope>NUCLEOTIDE SEQUENCE [LARGE SCALE GENOMIC DNA]</scope>
    <source>
        <strain evidence="2 3">KM45013</strain>
    </source>
</reference>
<sequence>MNNYILKIGKSLLVLLIVFLIAKGIDMTRIYEQNISPGIIFAVSFAIISIGEFPKKEMID</sequence>
<organism evidence="2 3">
    <name type="scientific">Macrococcoides canis</name>
    <dbReference type="NCBI Taxonomy" id="1855823"/>
    <lineage>
        <taxon>Bacteria</taxon>
        <taxon>Bacillati</taxon>
        <taxon>Bacillota</taxon>
        <taxon>Bacilli</taxon>
        <taxon>Bacillales</taxon>
        <taxon>Staphylococcaceae</taxon>
        <taxon>Macrococcoides</taxon>
    </lineage>
</organism>
<dbReference type="GeneID" id="35296257"/>
<keyword evidence="1" id="KW-1133">Transmembrane helix</keyword>
<dbReference type="RefSeq" id="WP_086043298.1">
    <property type="nucleotide sequence ID" value="NZ_CBCRZA010000016.1"/>
</dbReference>
<protein>
    <submittedName>
        <fullName evidence="2">Uncharacterized protein</fullName>
    </submittedName>
</protein>